<dbReference type="Proteomes" id="UP000653305">
    <property type="component" value="Unassembled WGS sequence"/>
</dbReference>
<keyword evidence="1" id="KW-0677">Repeat</keyword>
<dbReference type="AlphaFoldDB" id="A0A830B291"/>
<sequence>MLVTGHLGSPHSATSLINMYSKFELMNDAVQLFDRLPVKDDIVLWNAMINGYVQIGEFHEALVIFKRMVDNGLVPNRFTVTGVLSALALAGEISNGKLIHAFSIKMGYGSGVAVLNALIDMYGKCRHIADALVVFKNTIDKDIYSWNSIISIHEQCGDHDGTLKLLKEMLSTGFRPDLVTITAVLPACAHLSALMHGREIHGYIIINGLLNLGNNNTYMVNAIMDMYAKCGSMREAHLVFDGMRIKDVASWNIMVMGYGMHGFGNEALDLFARMCASGLKPDEISFVGLLSACSHAGFLTRGREILSEMDTKYGVTPAIEHYACVIDMLGRAGQLEEAHELISNMSIEPNQVVWRAFLSACRLHGKADLAEVATRRVLELEPEHCGNYVLLSNIYGAAGRYDEVAELRHAMRQHDVKKSPGCSWVELSDGIHVFLNGDRGHPEERFVYDGLDSLTACLSERGYVIDHVMESCL</sequence>
<reference evidence="3" key="1">
    <citation type="submission" date="2020-07" db="EMBL/GenBank/DDBJ databases">
        <title>Ethylene signaling mediates host invasion by parasitic plants.</title>
        <authorList>
            <person name="Yoshida S."/>
        </authorList>
    </citation>
    <scope>NUCLEOTIDE SEQUENCE</scope>
    <source>
        <strain evidence="3">Okayama</strain>
    </source>
</reference>
<dbReference type="InterPro" id="IPR011990">
    <property type="entry name" value="TPR-like_helical_dom_sf"/>
</dbReference>
<dbReference type="PANTHER" id="PTHR47926">
    <property type="entry name" value="PENTATRICOPEPTIDE REPEAT-CONTAINING PROTEIN"/>
    <property type="match status" value="1"/>
</dbReference>
<keyword evidence="4" id="KW-1185">Reference proteome</keyword>
<protein>
    <submittedName>
        <fullName evidence="3">Pentatricopeptide repeat-containing protein at3g14730</fullName>
    </submittedName>
</protein>
<comment type="caution">
    <text evidence="3">The sequence shown here is derived from an EMBL/GenBank/DDBJ whole genome shotgun (WGS) entry which is preliminary data.</text>
</comment>
<dbReference type="FunFam" id="1.25.40.10:FF:000627">
    <property type="entry name" value="Pentatricopeptide repeat-containing protein"/>
    <property type="match status" value="1"/>
</dbReference>
<dbReference type="EMBL" id="BMAC01000024">
    <property type="protein sequence ID" value="GFP80816.1"/>
    <property type="molecule type" value="Genomic_DNA"/>
</dbReference>
<gene>
    <name evidence="3" type="ORF">PHJA_000224900</name>
</gene>
<feature type="repeat" description="PPR" evidence="2">
    <location>
        <begin position="142"/>
        <end position="176"/>
    </location>
</feature>
<dbReference type="PROSITE" id="PS51375">
    <property type="entry name" value="PPR"/>
    <property type="match status" value="3"/>
</dbReference>
<evidence type="ECO:0000313" key="4">
    <source>
        <dbReference type="Proteomes" id="UP000653305"/>
    </source>
</evidence>
<dbReference type="Pfam" id="PF20431">
    <property type="entry name" value="E_motif"/>
    <property type="match status" value="1"/>
</dbReference>
<dbReference type="InterPro" id="IPR046960">
    <property type="entry name" value="PPR_At4g14850-like_plant"/>
</dbReference>
<evidence type="ECO:0000313" key="3">
    <source>
        <dbReference type="EMBL" id="GFP80816.1"/>
    </source>
</evidence>
<dbReference type="NCBIfam" id="TIGR00756">
    <property type="entry name" value="PPR"/>
    <property type="match status" value="5"/>
</dbReference>
<evidence type="ECO:0000256" key="1">
    <source>
        <dbReference type="ARBA" id="ARBA00022737"/>
    </source>
</evidence>
<dbReference type="GO" id="GO:0009451">
    <property type="term" value="P:RNA modification"/>
    <property type="evidence" value="ECO:0007669"/>
    <property type="project" value="InterPro"/>
</dbReference>
<accession>A0A830B291</accession>
<feature type="repeat" description="PPR" evidence="2">
    <location>
        <begin position="41"/>
        <end position="75"/>
    </location>
</feature>
<dbReference type="Gene3D" id="1.25.40.10">
    <property type="entry name" value="Tetratricopeptide repeat domain"/>
    <property type="match status" value="4"/>
</dbReference>
<organism evidence="3 4">
    <name type="scientific">Phtheirospermum japonicum</name>
    <dbReference type="NCBI Taxonomy" id="374723"/>
    <lineage>
        <taxon>Eukaryota</taxon>
        <taxon>Viridiplantae</taxon>
        <taxon>Streptophyta</taxon>
        <taxon>Embryophyta</taxon>
        <taxon>Tracheophyta</taxon>
        <taxon>Spermatophyta</taxon>
        <taxon>Magnoliopsida</taxon>
        <taxon>eudicotyledons</taxon>
        <taxon>Gunneridae</taxon>
        <taxon>Pentapetalae</taxon>
        <taxon>asterids</taxon>
        <taxon>lamiids</taxon>
        <taxon>Lamiales</taxon>
        <taxon>Orobanchaceae</taxon>
        <taxon>Orobanchaceae incertae sedis</taxon>
        <taxon>Phtheirospermum</taxon>
    </lineage>
</organism>
<dbReference type="GO" id="GO:0003723">
    <property type="term" value="F:RNA binding"/>
    <property type="evidence" value="ECO:0007669"/>
    <property type="project" value="InterPro"/>
</dbReference>
<evidence type="ECO:0000256" key="2">
    <source>
        <dbReference type="PROSITE-ProRule" id="PRU00708"/>
    </source>
</evidence>
<dbReference type="InterPro" id="IPR002885">
    <property type="entry name" value="PPR_rpt"/>
</dbReference>
<proteinExistence type="predicted"/>
<dbReference type="FunFam" id="1.25.40.10:FF:000305">
    <property type="entry name" value="Pentatricopeptide repeat-containing protein mitochondrial"/>
    <property type="match status" value="1"/>
</dbReference>
<dbReference type="SUPFAM" id="SSF48452">
    <property type="entry name" value="TPR-like"/>
    <property type="match status" value="1"/>
</dbReference>
<dbReference type="InterPro" id="IPR046848">
    <property type="entry name" value="E_motif"/>
</dbReference>
<feature type="repeat" description="PPR" evidence="2">
    <location>
        <begin position="247"/>
        <end position="281"/>
    </location>
</feature>
<dbReference type="Pfam" id="PF13041">
    <property type="entry name" value="PPR_2"/>
    <property type="match status" value="3"/>
</dbReference>
<dbReference type="Pfam" id="PF01535">
    <property type="entry name" value="PPR"/>
    <property type="match status" value="3"/>
</dbReference>
<dbReference type="OrthoDB" id="631241at2759"/>
<name>A0A830B291_9LAMI</name>